<evidence type="ECO:0000256" key="3">
    <source>
        <dbReference type="ARBA" id="ARBA00004906"/>
    </source>
</evidence>
<dbReference type="GO" id="GO:0005737">
    <property type="term" value="C:cytoplasm"/>
    <property type="evidence" value="ECO:0007669"/>
    <property type="project" value="UniProtKB-SubCell"/>
</dbReference>
<sequence>MSHTSTPDGIIPRSRPLSRTISESSRSQTNAPIICYVTQADDHVLHVEVEHRADGQEVLYKICKTLGIIDEAEYFGIQFMGLKNEMLWLNNRNRLSKQIPGSPPYHLYFRVKFYVLPHSLLVEETRHQFYINVVQQLKSGVWDAETSLETQANLIALMAYVQFGKYNPNTTPCKYACFWPDCRGEIPADAIRMAANFHRALDAEGCTISHAKYELIRISAMEFPCYGTYFYDVKDVFDHRLMLGVGPEGLTLCSSSSSVIDRFPYCRVHTVTTSARVVTLNLLEDDGSVKARNYQLSTARLAGALYRSVTEVHAFFRCDSVRDHVLLQTTRDFKDAFTSMFDHSGKDYAFDVRYTFREIYDRARRHLYHCTSNTSTNDSPPNPLASNSALLALDGIPTATSSSEAALRASGDSASTPSGMRRDLPSRTESIISDVEVQELVQERLREVALCRLCVDAPISRVFFPCGHIVCCADCAERVDQCPICRKTIEIRHPCFLPWTIDAELENHIPTNPRRPRRQSEQLESESSKAPSTLLHHTLSAPTCNLMASATTCLNPSLDKVFDEDTSFENLLVPSSADRRVRKITEEEEVESTSGTATKCNSPNQPSTVNTTPVHATLPPTVPFSALSCSSPGRIPGLLSETQLSSNPTSCTSEVTRHRPAHVTWQGTTD</sequence>
<dbReference type="Pfam" id="PF09379">
    <property type="entry name" value="FERM_N"/>
    <property type="match status" value="1"/>
</dbReference>
<evidence type="ECO:0000256" key="2">
    <source>
        <dbReference type="ARBA" id="ARBA00004496"/>
    </source>
</evidence>
<dbReference type="InterPro" id="IPR041790">
    <property type="entry name" value="MYLIP_FERM_C"/>
</dbReference>
<dbReference type="PANTHER" id="PTHR23280:SF13">
    <property type="entry name" value="E3 UBIQUITIN-PROTEIN LIGASE MYLIP"/>
    <property type="match status" value="1"/>
</dbReference>
<dbReference type="PROSITE" id="PS50089">
    <property type="entry name" value="ZF_RING_2"/>
    <property type="match status" value="1"/>
</dbReference>
<dbReference type="CDD" id="cd13195">
    <property type="entry name" value="FERM_C_MYLIP_IDOL"/>
    <property type="match status" value="1"/>
</dbReference>
<keyword evidence="10" id="KW-0862">Zinc</keyword>
<gene>
    <name evidence="15" type="ORF">CDAUBV1_LOCUS15451</name>
</gene>
<protein>
    <recommendedName>
        <fullName evidence="4">RING-type E3 ubiquitin transferase</fullName>
        <ecNumber evidence="4">2.3.2.27</ecNumber>
    </recommendedName>
</protein>
<dbReference type="Gene3D" id="1.20.80.10">
    <property type="match status" value="1"/>
</dbReference>
<dbReference type="Gene3D" id="1.10.533.10">
    <property type="entry name" value="Death Domain, Fas"/>
    <property type="match status" value="1"/>
</dbReference>
<feature type="domain" description="RING-type" evidence="14">
    <location>
        <begin position="451"/>
        <end position="486"/>
    </location>
</feature>
<comment type="catalytic activity">
    <reaction evidence="1">
        <text>S-ubiquitinyl-[E2 ubiquitin-conjugating enzyme]-L-cysteine + [acceptor protein]-L-lysine = [E2 ubiquitin-conjugating enzyme]-L-cysteine + N(6)-ubiquitinyl-[acceptor protein]-L-lysine.</text>
        <dbReference type="EC" id="2.3.2.27"/>
    </reaction>
</comment>
<dbReference type="GO" id="GO:0006511">
    <property type="term" value="P:ubiquitin-dependent protein catabolic process"/>
    <property type="evidence" value="ECO:0007669"/>
    <property type="project" value="TreeGrafter"/>
</dbReference>
<dbReference type="Gene3D" id="2.30.29.30">
    <property type="entry name" value="Pleckstrin-homology domain (PH domain)/Phosphotyrosine-binding domain (PTB)"/>
    <property type="match status" value="1"/>
</dbReference>
<dbReference type="CDD" id="cd14473">
    <property type="entry name" value="FERM_B-lobe"/>
    <property type="match status" value="1"/>
</dbReference>
<name>A0AAV2TVB6_CALDB</name>
<feature type="region of interest" description="Disordered" evidence="12">
    <location>
        <begin position="1"/>
        <end position="25"/>
    </location>
</feature>
<dbReference type="SMART" id="SM01196">
    <property type="entry name" value="FERM_C"/>
    <property type="match status" value="1"/>
</dbReference>
<dbReference type="InterPro" id="IPR014352">
    <property type="entry name" value="FERM/acyl-CoA-bd_prot_sf"/>
</dbReference>
<reference evidence="15" key="1">
    <citation type="submission" date="2024-06" db="EMBL/GenBank/DDBJ databases">
        <authorList>
            <person name="Liu X."/>
            <person name="Lenzi L."/>
            <person name="Haldenby T S."/>
            <person name="Uol C."/>
        </authorList>
    </citation>
    <scope>NUCLEOTIDE SEQUENCE</scope>
</reference>
<feature type="region of interest" description="Disordered" evidence="12">
    <location>
        <begin position="507"/>
        <end position="533"/>
    </location>
</feature>
<evidence type="ECO:0000256" key="8">
    <source>
        <dbReference type="ARBA" id="ARBA00022771"/>
    </source>
</evidence>
<dbReference type="PANTHER" id="PTHR23280">
    <property type="entry name" value="4.1 G PROTEIN"/>
    <property type="match status" value="1"/>
</dbReference>
<dbReference type="Gene3D" id="1.10.1170.10">
    <property type="entry name" value="Inhibitor Of Apoptosis Protein (2mihbC-IAP-1), Chain A"/>
    <property type="match status" value="1"/>
</dbReference>
<dbReference type="EC" id="2.3.2.27" evidence="4"/>
<dbReference type="EMBL" id="CAXLJL010000711">
    <property type="protein sequence ID" value="CAL5140285.1"/>
    <property type="molecule type" value="Genomic_DNA"/>
</dbReference>
<dbReference type="InterPro" id="IPR011993">
    <property type="entry name" value="PH-like_dom_sf"/>
</dbReference>
<evidence type="ECO:0000313" key="16">
    <source>
        <dbReference type="Proteomes" id="UP001497525"/>
    </source>
</evidence>
<dbReference type="SUPFAM" id="SSF54236">
    <property type="entry name" value="Ubiquitin-like"/>
    <property type="match status" value="1"/>
</dbReference>
<dbReference type="CDD" id="cd17104">
    <property type="entry name" value="FERM_F1_MYLIP"/>
    <property type="match status" value="1"/>
</dbReference>
<dbReference type="SUPFAM" id="SSF47031">
    <property type="entry name" value="Second domain of FERM"/>
    <property type="match status" value="1"/>
</dbReference>
<dbReference type="GO" id="GO:0061630">
    <property type="term" value="F:ubiquitin protein ligase activity"/>
    <property type="evidence" value="ECO:0007669"/>
    <property type="project" value="UniProtKB-EC"/>
</dbReference>
<feature type="compositionally biased region" description="Polar residues" evidence="12">
    <location>
        <begin position="592"/>
        <end position="613"/>
    </location>
</feature>
<dbReference type="FunFam" id="1.10.1170.10:FF:000002">
    <property type="entry name" value="Baculoviral IAP repeat containing 7"/>
    <property type="match status" value="1"/>
</dbReference>
<dbReference type="Gene3D" id="3.10.20.90">
    <property type="entry name" value="Phosphatidylinositol 3-kinase Catalytic Subunit, Chain A, domain 1"/>
    <property type="match status" value="1"/>
</dbReference>
<dbReference type="Pfam" id="PF13920">
    <property type="entry name" value="zf-C3HC4_3"/>
    <property type="match status" value="1"/>
</dbReference>
<dbReference type="SMART" id="SM00295">
    <property type="entry name" value="B41"/>
    <property type="match status" value="1"/>
</dbReference>
<dbReference type="InterPro" id="IPR000299">
    <property type="entry name" value="FERM_domain"/>
</dbReference>
<evidence type="ECO:0000256" key="5">
    <source>
        <dbReference type="ARBA" id="ARBA00022490"/>
    </source>
</evidence>
<evidence type="ECO:0000256" key="6">
    <source>
        <dbReference type="ARBA" id="ARBA00022679"/>
    </source>
</evidence>
<organism evidence="15 16">
    <name type="scientific">Calicophoron daubneyi</name>
    <name type="common">Rumen fluke</name>
    <name type="synonym">Paramphistomum daubneyi</name>
    <dbReference type="NCBI Taxonomy" id="300641"/>
    <lineage>
        <taxon>Eukaryota</taxon>
        <taxon>Metazoa</taxon>
        <taxon>Spiralia</taxon>
        <taxon>Lophotrochozoa</taxon>
        <taxon>Platyhelminthes</taxon>
        <taxon>Trematoda</taxon>
        <taxon>Digenea</taxon>
        <taxon>Plagiorchiida</taxon>
        <taxon>Pronocephalata</taxon>
        <taxon>Paramphistomoidea</taxon>
        <taxon>Paramphistomidae</taxon>
        <taxon>Calicophoron</taxon>
    </lineage>
</organism>
<dbReference type="AlphaFoldDB" id="A0AAV2TVB6"/>
<keyword evidence="9" id="KW-0833">Ubl conjugation pathway</keyword>
<comment type="pathway">
    <text evidence="3">Protein modification; protein ubiquitination.</text>
</comment>
<proteinExistence type="predicted"/>
<keyword evidence="7" id="KW-0479">Metal-binding</keyword>
<dbReference type="GO" id="GO:0008270">
    <property type="term" value="F:zinc ion binding"/>
    <property type="evidence" value="ECO:0007669"/>
    <property type="project" value="UniProtKB-KW"/>
</dbReference>
<keyword evidence="5" id="KW-0963">Cytoplasm</keyword>
<dbReference type="InterPro" id="IPR029071">
    <property type="entry name" value="Ubiquitin-like_domsf"/>
</dbReference>
<evidence type="ECO:0000256" key="7">
    <source>
        <dbReference type="ARBA" id="ARBA00022723"/>
    </source>
</evidence>
<evidence type="ECO:0000256" key="1">
    <source>
        <dbReference type="ARBA" id="ARBA00000900"/>
    </source>
</evidence>
<comment type="subcellular location">
    <subcellularLocation>
        <location evidence="2">Cytoplasm</location>
    </subcellularLocation>
</comment>
<evidence type="ECO:0000313" key="15">
    <source>
        <dbReference type="EMBL" id="CAL5140285.1"/>
    </source>
</evidence>
<dbReference type="InterPro" id="IPR019749">
    <property type="entry name" value="Band_41_domain"/>
</dbReference>
<evidence type="ECO:0000256" key="12">
    <source>
        <dbReference type="SAM" id="MobiDB-lite"/>
    </source>
</evidence>
<keyword evidence="6" id="KW-0808">Transferase</keyword>
<dbReference type="SUPFAM" id="SSF50729">
    <property type="entry name" value="PH domain-like"/>
    <property type="match status" value="1"/>
</dbReference>
<evidence type="ECO:0000259" key="14">
    <source>
        <dbReference type="PROSITE" id="PS50089"/>
    </source>
</evidence>
<keyword evidence="8 11" id="KW-0863">Zinc-finger</keyword>
<accession>A0AAV2TVB6</accession>
<feature type="region of interest" description="Disordered" evidence="12">
    <location>
        <begin position="402"/>
        <end position="427"/>
    </location>
</feature>
<dbReference type="InterPro" id="IPR011029">
    <property type="entry name" value="DEATH-like_dom_sf"/>
</dbReference>
<dbReference type="InterPro" id="IPR001841">
    <property type="entry name" value="Znf_RING"/>
</dbReference>
<dbReference type="InterPro" id="IPR018980">
    <property type="entry name" value="FERM_PH-like_C"/>
</dbReference>
<evidence type="ECO:0000259" key="13">
    <source>
        <dbReference type="PROSITE" id="PS50057"/>
    </source>
</evidence>
<dbReference type="Proteomes" id="UP001497525">
    <property type="component" value="Unassembled WGS sequence"/>
</dbReference>
<evidence type="ECO:0000256" key="10">
    <source>
        <dbReference type="ARBA" id="ARBA00022833"/>
    </source>
</evidence>
<dbReference type="InterPro" id="IPR018979">
    <property type="entry name" value="FERM_N"/>
</dbReference>
<feature type="domain" description="FERM" evidence="13">
    <location>
        <begin position="33"/>
        <end position="320"/>
    </location>
</feature>
<evidence type="ECO:0000256" key="4">
    <source>
        <dbReference type="ARBA" id="ARBA00012483"/>
    </source>
</evidence>
<feature type="region of interest" description="Disordered" evidence="12">
    <location>
        <begin position="587"/>
        <end position="613"/>
    </location>
</feature>
<dbReference type="SUPFAM" id="SSF57850">
    <property type="entry name" value="RING/U-box"/>
    <property type="match status" value="1"/>
</dbReference>
<evidence type="ECO:0000256" key="11">
    <source>
        <dbReference type="PROSITE-ProRule" id="PRU00175"/>
    </source>
</evidence>
<dbReference type="PROSITE" id="PS50057">
    <property type="entry name" value="FERM_3"/>
    <property type="match status" value="1"/>
</dbReference>
<dbReference type="InterPro" id="IPR035963">
    <property type="entry name" value="FERM_2"/>
</dbReference>
<comment type="caution">
    <text evidence="15">The sequence shown here is derived from an EMBL/GenBank/DDBJ whole genome shotgun (WGS) entry which is preliminary data.</text>
</comment>
<dbReference type="InterPro" id="IPR019748">
    <property type="entry name" value="FERM_central"/>
</dbReference>
<evidence type="ECO:0000256" key="9">
    <source>
        <dbReference type="ARBA" id="ARBA00022786"/>
    </source>
</evidence>